<comment type="caution">
    <text evidence="1">The sequence shown here is derived from an EMBL/GenBank/DDBJ whole genome shotgun (WGS) entry which is preliminary data.</text>
</comment>
<dbReference type="RefSeq" id="WP_345029800.1">
    <property type="nucleotide sequence ID" value="NZ_BAABEY010000025.1"/>
</dbReference>
<reference evidence="2" key="1">
    <citation type="journal article" date="2019" name="Int. J. Syst. Evol. Microbiol.">
        <title>The Global Catalogue of Microorganisms (GCM) 10K type strain sequencing project: providing services to taxonomists for standard genome sequencing and annotation.</title>
        <authorList>
            <consortium name="The Broad Institute Genomics Platform"/>
            <consortium name="The Broad Institute Genome Sequencing Center for Infectious Disease"/>
            <person name="Wu L."/>
            <person name="Ma J."/>
        </authorList>
    </citation>
    <scope>NUCLEOTIDE SEQUENCE [LARGE SCALE GENOMIC DNA]</scope>
    <source>
        <strain evidence="2">JCM 31920</strain>
    </source>
</reference>
<evidence type="ECO:0000313" key="2">
    <source>
        <dbReference type="Proteomes" id="UP001501508"/>
    </source>
</evidence>
<gene>
    <name evidence="1" type="ORF">GCM10023091_25960</name>
</gene>
<accession>A0ABP8M1D5</accession>
<dbReference type="Proteomes" id="UP001501508">
    <property type="component" value="Unassembled WGS sequence"/>
</dbReference>
<sequence>MKALQAEQVKSWKNGTTQELIPDKGETLDDAINFMQSTLDHHQRFDLFFYPHLVEEKDGTFHFQLWERAAR</sequence>
<name>A0ABP8M1D5_9BACT</name>
<keyword evidence="2" id="KW-1185">Reference proteome</keyword>
<dbReference type="EMBL" id="BAABEY010000025">
    <property type="protein sequence ID" value="GAA4441149.1"/>
    <property type="molecule type" value="Genomic_DNA"/>
</dbReference>
<organism evidence="1 2">
    <name type="scientific">Ravibacter arvi</name>
    <dbReference type="NCBI Taxonomy" id="2051041"/>
    <lineage>
        <taxon>Bacteria</taxon>
        <taxon>Pseudomonadati</taxon>
        <taxon>Bacteroidota</taxon>
        <taxon>Cytophagia</taxon>
        <taxon>Cytophagales</taxon>
        <taxon>Spirosomataceae</taxon>
        <taxon>Ravibacter</taxon>
    </lineage>
</organism>
<evidence type="ECO:0000313" key="1">
    <source>
        <dbReference type="EMBL" id="GAA4441149.1"/>
    </source>
</evidence>
<protein>
    <submittedName>
        <fullName evidence="1">Uncharacterized protein</fullName>
    </submittedName>
</protein>
<proteinExistence type="predicted"/>